<name>A0A6S7KMH8_PARCT</name>
<evidence type="ECO:0000313" key="1">
    <source>
        <dbReference type="EMBL" id="CAB4046117.1"/>
    </source>
</evidence>
<feature type="non-terminal residue" evidence="1">
    <location>
        <position position="217"/>
    </location>
</feature>
<dbReference type="OrthoDB" id="8122554at2759"/>
<reference evidence="1" key="1">
    <citation type="submission" date="2020-04" db="EMBL/GenBank/DDBJ databases">
        <authorList>
            <person name="Alioto T."/>
            <person name="Alioto T."/>
            <person name="Gomez Garrido J."/>
        </authorList>
    </citation>
    <scope>NUCLEOTIDE SEQUENCE</scope>
    <source>
        <strain evidence="1">A484AB</strain>
    </source>
</reference>
<keyword evidence="2" id="KW-1185">Reference proteome</keyword>
<evidence type="ECO:0000313" key="2">
    <source>
        <dbReference type="Proteomes" id="UP001152795"/>
    </source>
</evidence>
<feature type="non-terminal residue" evidence="1">
    <location>
        <position position="1"/>
    </location>
</feature>
<gene>
    <name evidence="1" type="ORF">PACLA_8A082937</name>
</gene>
<dbReference type="Proteomes" id="UP001152795">
    <property type="component" value="Unassembled WGS sequence"/>
</dbReference>
<dbReference type="EMBL" id="CACRXK020045965">
    <property type="protein sequence ID" value="CAB4046117.1"/>
    <property type="molecule type" value="Genomic_DNA"/>
</dbReference>
<sequence>TKRSLDSGKLNPESTPTRIARLDALKEKVWASRELLVSPGDENEEKPNIREDQILETLDDLADLLSELLDVTPPPASSATSTPSSTKHRTKIDVGHFDEAFPDIWFQRLEIQLEAAGLLDNAARFSELLRFLDKRQSLAVAPETLGDGEFLADVRARISPRTKDLVIDDVIKFVLFREMPRHLATHLAKSFDTLSLDDFQKAGDKLLADDRRRSGPT</sequence>
<protein>
    <submittedName>
        <fullName evidence="1">Uncharacterized protein</fullName>
    </submittedName>
</protein>
<dbReference type="AlphaFoldDB" id="A0A6S7KMH8"/>
<organism evidence="1 2">
    <name type="scientific">Paramuricea clavata</name>
    <name type="common">Red gorgonian</name>
    <name type="synonym">Violescent sea-whip</name>
    <dbReference type="NCBI Taxonomy" id="317549"/>
    <lineage>
        <taxon>Eukaryota</taxon>
        <taxon>Metazoa</taxon>
        <taxon>Cnidaria</taxon>
        <taxon>Anthozoa</taxon>
        <taxon>Octocorallia</taxon>
        <taxon>Malacalcyonacea</taxon>
        <taxon>Plexauridae</taxon>
        <taxon>Paramuricea</taxon>
    </lineage>
</organism>
<proteinExistence type="predicted"/>
<comment type="caution">
    <text evidence="1">The sequence shown here is derived from an EMBL/GenBank/DDBJ whole genome shotgun (WGS) entry which is preliminary data.</text>
</comment>
<accession>A0A6S7KMH8</accession>